<reference evidence="9 10" key="1">
    <citation type="journal article" date="2020" name="ISME J.">
        <title>Uncovering the hidden diversity of litter-decomposition mechanisms in mushroom-forming fungi.</title>
        <authorList>
            <person name="Floudas D."/>
            <person name="Bentzer J."/>
            <person name="Ahren D."/>
            <person name="Johansson T."/>
            <person name="Persson P."/>
            <person name="Tunlid A."/>
        </authorList>
    </citation>
    <scope>NUCLEOTIDE SEQUENCE [LARGE SCALE GENOMIC DNA]</scope>
    <source>
        <strain evidence="9 10">CBS 661.87</strain>
    </source>
</reference>
<proteinExistence type="predicted"/>
<dbReference type="GO" id="GO:0016020">
    <property type="term" value="C:membrane"/>
    <property type="evidence" value="ECO:0007669"/>
    <property type="project" value="UniProtKB-SubCell"/>
</dbReference>
<dbReference type="Gene3D" id="1.20.120.1770">
    <property type="match status" value="1"/>
</dbReference>
<feature type="transmembrane region" description="Helical" evidence="7">
    <location>
        <begin position="46"/>
        <end position="68"/>
    </location>
</feature>
<keyword evidence="6 7" id="KW-0472">Membrane</keyword>
<dbReference type="InterPro" id="IPR006593">
    <property type="entry name" value="Cyt_b561/ferric_Rdtase_TM"/>
</dbReference>
<protein>
    <recommendedName>
        <fullName evidence="8">Cytochrome b561 domain-containing protein</fullName>
    </recommendedName>
</protein>
<evidence type="ECO:0000256" key="2">
    <source>
        <dbReference type="ARBA" id="ARBA00022448"/>
    </source>
</evidence>
<comment type="subcellular location">
    <subcellularLocation>
        <location evidence="1">Membrane</location>
    </subcellularLocation>
</comment>
<feature type="transmembrane region" description="Helical" evidence="7">
    <location>
        <begin position="21"/>
        <end position="40"/>
    </location>
</feature>
<dbReference type="Proteomes" id="UP000565441">
    <property type="component" value="Unassembled WGS sequence"/>
</dbReference>
<keyword evidence="2" id="KW-0813">Transport</keyword>
<evidence type="ECO:0000313" key="9">
    <source>
        <dbReference type="EMBL" id="KAF5386876.1"/>
    </source>
</evidence>
<evidence type="ECO:0000259" key="8">
    <source>
        <dbReference type="Pfam" id="PF03188"/>
    </source>
</evidence>
<evidence type="ECO:0000256" key="1">
    <source>
        <dbReference type="ARBA" id="ARBA00004370"/>
    </source>
</evidence>
<evidence type="ECO:0000256" key="5">
    <source>
        <dbReference type="ARBA" id="ARBA00022989"/>
    </source>
</evidence>
<keyword evidence="5 7" id="KW-1133">Transmembrane helix</keyword>
<comment type="caution">
    <text evidence="9">The sequence shown here is derived from an EMBL/GenBank/DDBJ whole genome shotgun (WGS) entry which is preliminary data.</text>
</comment>
<dbReference type="OrthoDB" id="432881at2759"/>
<keyword evidence="10" id="KW-1185">Reference proteome</keyword>
<gene>
    <name evidence="9" type="ORF">D9615_001682</name>
</gene>
<keyword evidence="4" id="KW-0249">Electron transport</keyword>
<name>A0A8H5HPJ6_9AGAR</name>
<feature type="transmembrane region" description="Helical" evidence="7">
    <location>
        <begin position="88"/>
        <end position="111"/>
    </location>
</feature>
<dbReference type="AlphaFoldDB" id="A0A8H5HPJ6"/>
<feature type="transmembrane region" description="Helical" evidence="7">
    <location>
        <begin position="123"/>
        <end position="145"/>
    </location>
</feature>
<evidence type="ECO:0000313" key="10">
    <source>
        <dbReference type="Proteomes" id="UP000565441"/>
    </source>
</evidence>
<dbReference type="Pfam" id="PF03188">
    <property type="entry name" value="Cytochrom_B561"/>
    <property type="match status" value="1"/>
</dbReference>
<dbReference type="EMBL" id="JAACJP010000002">
    <property type="protein sequence ID" value="KAF5386876.1"/>
    <property type="molecule type" value="Genomic_DNA"/>
</dbReference>
<evidence type="ECO:0000256" key="3">
    <source>
        <dbReference type="ARBA" id="ARBA00022692"/>
    </source>
</evidence>
<feature type="domain" description="Cytochrome b561" evidence="8">
    <location>
        <begin position="52"/>
        <end position="149"/>
    </location>
</feature>
<keyword evidence="3 7" id="KW-0812">Transmembrane</keyword>
<organism evidence="9 10">
    <name type="scientific">Tricholomella constricta</name>
    <dbReference type="NCBI Taxonomy" id="117010"/>
    <lineage>
        <taxon>Eukaryota</taxon>
        <taxon>Fungi</taxon>
        <taxon>Dikarya</taxon>
        <taxon>Basidiomycota</taxon>
        <taxon>Agaricomycotina</taxon>
        <taxon>Agaricomycetes</taxon>
        <taxon>Agaricomycetidae</taxon>
        <taxon>Agaricales</taxon>
        <taxon>Tricholomatineae</taxon>
        <taxon>Lyophyllaceae</taxon>
        <taxon>Tricholomella</taxon>
    </lineage>
</organism>
<evidence type="ECO:0000256" key="6">
    <source>
        <dbReference type="ARBA" id="ARBA00023136"/>
    </source>
</evidence>
<sequence>MGEEEQLLKPEGRPGDVLANYTAVCSIAVLVIVTWITILSNDPTNVGWFAFHPTLQTLSLALFTYGILTLQPTSQPRTKAAGLARHQIAIFLVGLPLILLGTTAIAYHKWINNKESMTTWHGTFGYLALTWLLVQVGLGGGSVWFNGAAFGGGAKAKAVWKYHRRA</sequence>
<evidence type="ECO:0000256" key="7">
    <source>
        <dbReference type="SAM" id="Phobius"/>
    </source>
</evidence>
<evidence type="ECO:0000256" key="4">
    <source>
        <dbReference type="ARBA" id="ARBA00022982"/>
    </source>
</evidence>
<accession>A0A8H5HPJ6</accession>